<comment type="caution">
    <text evidence="2">The sequence shown here is derived from an EMBL/GenBank/DDBJ whole genome shotgun (WGS) entry which is preliminary data.</text>
</comment>
<organism evidence="2 3">
    <name type="scientific">Parasphingorhabdus litoris</name>
    <dbReference type="NCBI Taxonomy" id="394733"/>
    <lineage>
        <taxon>Bacteria</taxon>
        <taxon>Pseudomonadati</taxon>
        <taxon>Pseudomonadota</taxon>
        <taxon>Alphaproteobacteria</taxon>
        <taxon>Sphingomonadales</taxon>
        <taxon>Sphingomonadaceae</taxon>
        <taxon>Parasphingorhabdus</taxon>
    </lineage>
</organism>
<proteinExistence type="predicted"/>
<dbReference type="Proteomes" id="UP001500713">
    <property type="component" value="Unassembled WGS sequence"/>
</dbReference>
<dbReference type="EMBL" id="BAAAEM010000002">
    <property type="protein sequence ID" value="GAA0471870.1"/>
    <property type="molecule type" value="Genomic_DNA"/>
</dbReference>
<dbReference type="PROSITE" id="PS51257">
    <property type="entry name" value="PROKAR_LIPOPROTEIN"/>
    <property type="match status" value="1"/>
</dbReference>
<evidence type="ECO:0000256" key="1">
    <source>
        <dbReference type="SAM" id="MobiDB-lite"/>
    </source>
</evidence>
<evidence type="ECO:0000313" key="2">
    <source>
        <dbReference type="EMBL" id="GAA0471870.1"/>
    </source>
</evidence>
<gene>
    <name evidence="2" type="ORF">GCM10009096_11140</name>
</gene>
<protein>
    <submittedName>
        <fullName evidence="2">Uncharacterized protein</fullName>
    </submittedName>
</protein>
<accession>A0ABP3K632</accession>
<sequence length="166" mass="17231">MKKFLILPIMLTAASCGSNDEIASGTFDDGEGGKGSYSISGDNDDSETVIKSGDGEVRIATGSKAVTDLPMGIKLYPGANIQSSMTGMGDGKSGAVIVFESSDDQDDVISFYKDQMKAKGIEVQTEVKSGDMQMIAGQGPDGEGINISVVKDDDVVTATLMVGEDN</sequence>
<reference evidence="3" key="1">
    <citation type="journal article" date="2019" name="Int. J. Syst. Evol. Microbiol.">
        <title>The Global Catalogue of Microorganisms (GCM) 10K type strain sequencing project: providing services to taxonomists for standard genome sequencing and annotation.</title>
        <authorList>
            <consortium name="The Broad Institute Genomics Platform"/>
            <consortium name="The Broad Institute Genome Sequencing Center for Infectious Disease"/>
            <person name="Wu L."/>
            <person name="Ma J."/>
        </authorList>
    </citation>
    <scope>NUCLEOTIDE SEQUENCE [LARGE SCALE GENOMIC DNA]</scope>
    <source>
        <strain evidence="3">JCM 14162</strain>
    </source>
</reference>
<dbReference type="RefSeq" id="WP_229956341.1">
    <property type="nucleotide sequence ID" value="NZ_BAAAEM010000002.1"/>
</dbReference>
<evidence type="ECO:0000313" key="3">
    <source>
        <dbReference type="Proteomes" id="UP001500713"/>
    </source>
</evidence>
<feature type="region of interest" description="Disordered" evidence="1">
    <location>
        <begin position="24"/>
        <end position="44"/>
    </location>
</feature>
<keyword evidence="3" id="KW-1185">Reference proteome</keyword>
<name>A0ABP3K632_9SPHN</name>